<feature type="region of interest" description="Disordered" evidence="5">
    <location>
        <begin position="647"/>
        <end position="682"/>
    </location>
</feature>
<dbReference type="Gene3D" id="2.60.120.10">
    <property type="entry name" value="Jelly Rolls"/>
    <property type="match status" value="1"/>
</dbReference>
<dbReference type="InterPro" id="IPR004358">
    <property type="entry name" value="Sig_transdc_His_kin-like_C"/>
</dbReference>
<dbReference type="Pfam" id="PF00027">
    <property type="entry name" value="cNMP_binding"/>
    <property type="match status" value="1"/>
</dbReference>
<evidence type="ECO:0000259" key="6">
    <source>
        <dbReference type="PROSITE" id="PS50042"/>
    </source>
</evidence>
<gene>
    <name evidence="9" type="ORF">ASV53_08980</name>
</gene>
<feature type="compositionally biased region" description="Basic and acidic residues" evidence="5">
    <location>
        <begin position="665"/>
        <end position="682"/>
    </location>
</feature>
<dbReference type="PROSITE" id="PS50110">
    <property type="entry name" value="RESPONSE_REGULATORY"/>
    <property type="match status" value="1"/>
</dbReference>
<dbReference type="PANTHER" id="PTHR43065">
    <property type="entry name" value="SENSOR HISTIDINE KINASE"/>
    <property type="match status" value="1"/>
</dbReference>
<protein>
    <recommendedName>
        <fullName evidence="2">histidine kinase</fullName>
        <ecNumber evidence="2">2.7.13.3</ecNumber>
    </recommendedName>
</protein>
<dbReference type="SUPFAM" id="SSF51206">
    <property type="entry name" value="cAMP-binding domain-like"/>
    <property type="match status" value="1"/>
</dbReference>
<dbReference type="InterPro" id="IPR005467">
    <property type="entry name" value="His_kinase_dom"/>
</dbReference>
<sequence length="682" mass="77737">MNSFVILCLDDEPSIVERLRQDLSPFSDLFDIVEADSIDDANDTLAFIEQQGQQAAMVICDNDLGADNGVDFLVQLDNHPVTKRARTVLLNDKPQIDVIMQAVNEGRLNYCLTKPWQREELHRVLIKELTTYVIKHPDEDWLKYSQLLDHRRILKAHIDRQMSSFRSGFIRHGDQLDDTTLASQVTDALHSFFQGNDEHKACRTYSEGHVLTHEGEANSFLWFITRGEVALYKKDEDGFKHEVVRVGSGNLIGGMSFVTDEASFSTGITLCQTDVIKLDRQLFTKVMNSQSELLPLFTNLLLRNFNRRLQGSIKTEMRLQQTLKSLDEAYQELIDKEKMAMLGQLVAGVAHELNNPVSAILRGSDTLKETICKLTDSQLNHDNQTQGNVILQRAMQSRPLSTSEARQRAKQLEATLGDRQTARKAVLMGLDDTDSIERWLLPQKHQLKTVVDEWEHYYQMGNFLRSINVCAHRIADLVKSLKSYARQDDENTHDVDLHEGLEDTLVIFENRLKRHHVTKEYAELPHIRCQPIALQQVWTNLIANALDAVIEPGEIRITTQFTPNSHQQSIDILVEDNGKGIPQAQQEKVFELNYTTKREGNFGLGIGLSVCQQIIHQHNGTIRIESEPETFTRMIVTLPVHQNYSSVQAAPDKAASYKSRSSQTDQDKTEPDQIRHSHKEML</sequence>
<dbReference type="InterPro" id="IPR001789">
    <property type="entry name" value="Sig_transdc_resp-reg_receiver"/>
</dbReference>
<dbReference type="Gene3D" id="3.40.50.2300">
    <property type="match status" value="1"/>
</dbReference>
<dbReference type="SMART" id="SM00387">
    <property type="entry name" value="HATPase_c"/>
    <property type="match status" value="1"/>
</dbReference>
<evidence type="ECO:0000313" key="10">
    <source>
        <dbReference type="Proteomes" id="UP000215999"/>
    </source>
</evidence>
<dbReference type="PANTHER" id="PTHR43065:SF48">
    <property type="entry name" value="HISTIDINE KINASE"/>
    <property type="match status" value="1"/>
</dbReference>
<dbReference type="Proteomes" id="UP000215999">
    <property type="component" value="Unassembled WGS sequence"/>
</dbReference>
<dbReference type="SUPFAM" id="SSF55874">
    <property type="entry name" value="ATPase domain of HSP90 chaperone/DNA topoisomerase II/histidine kinase"/>
    <property type="match status" value="1"/>
</dbReference>
<dbReference type="Pfam" id="PF02518">
    <property type="entry name" value="HATPase_c"/>
    <property type="match status" value="1"/>
</dbReference>
<dbReference type="PROSITE" id="PS50109">
    <property type="entry name" value="HIS_KIN"/>
    <property type="match status" value="1"/>
</dbReference>
<feature type="domain" description="Cyclic nucleotide-binding" evidence="6">
    <location>
        <begin position="203"/>
        <end position="304"/>
    </location>
</feature>
<dbReference type="Gene3D" id="3.30.565.10">
    <property type="entry name" value="Histidine kinase-like ATPase, C-terminal domain"/>
    <property type="match status" value="1"/>
</dbReference>
<feature type="modified residue" description="4-aspartylphosphate" evidence="4">
    <location>
        <position position="61"/>
    </location>
</feature>
<evidence type="ECO:0000313" key="9">
    <source>
        <dbReference type="EMBL" id="OZS44285.1"/>
    </source>
</evidence>
<keyword evidence="3 4" id="KW-0597">Phosphoprotein</keyword>
<organism evidence="9 10">
    <name type="scientific">Photobacterium sanguinicancri</name>
    <dbReference type="NCBI Taxonomy" id="875932"/>
    <lineage>
        <taxon>Bacteria</taxon>
        <taxon>Pseudomonadati</taxon>
        <taxon>Pseudomonadota</taxon>
        <taxon>Gammaproteobacteria</taxon>
        <taxon>Vibrionales</taxon>
        <taxon>Vibrionaceae</taxon>
        <taxon>Photobacterium</taxon>
    </lineage>
</organism>
<dbReference type="CDD" id="cd00038">
    <property type="entry name" value="CAP_ED"/>
    <property type="match status" value="1"/>
</dbReference>
<dbReference type="InterPro" id="IPR011006">
    <property type="entry name" value="CheY-like_superfamily"/>
</dbReference>
<dbReference type="Gene3D" id="1.10.287.130">
    <property type="match status" value="1"/>
</dbReference>
<dbReference type="EC" id="2.7.13.3" evidence="2"/>
<dbReference type="InterPro" id="IPR003594">
    <property type="entry name" value="HATPase_dom"/>
</dbReference>
<dbReference type="SMART" id="SM00448">
    <property type="entry name" value="REC"/>
    <property type="match status" value="1"/>
</dbReference>
<dbReference type="PRINTS" id="PR00344">
    <property type="entry name" value="BCTRLSENSOR"/>
</dbReference>
<dbReference type="InterPro" id="IPR000595">
    <property type="entry name" value="cNMP-bd_dom"/>
</dbReference>
<dbReference type="CDD" id="cd00075">
    <property type="entry name" value="HATPase"/>
    <property type="match status" value="1"/>
</dbReference>
<dbReference type="RefSeq" id="WP_094956845.1">
    <property type="nucleotide sequence ID" value="NZ_NOIF01000042.1"/>
</dbReference>
<evidence type="ECO:0000256" key="5">
    <source>
        <dbReference type="SAM" id="MobiDB-lite"/>
    </source>
</evidence>
<evidence type="ECO:0000256" key="4">
    <source>
        <dbReference type="PROSITE-ProRule" id="PRU00169"/>
    </source>
</evidence>
<feature type="domain" description="Histidine kinase" evidence="7">
    <location>
        <begin position="471"/>
        <end position="642"/>
    </location>
</feature>
<dbReference type="InterPro" id="IPR036890">
    <property type="entry name" value="HATPase_C_sf"/>
</dbReference>
<dbReference type="InterPro" id="IPR003661">
    <property type="entry name" value="HisK_dim/P_dom"/>
</dbReference>
<dbReference type="CDD" id="cd00082">
    <property type="entry name" value="HisKA"/>
    <property type="match status" value="1"/>
</dbReference>
<proteinExistence type="predicted"/>
<dbReference type="SUPFAM" id="SSF47384">
    <property type="entry name" value="Homodimeric domain of signal transducing histidine kinase"/>
    <property type="match status" value="1"/>
</dbReference>
<keyword evidence="10" id="KW-1185">Reference proteome</keyword>
<dbReference type="InterPro" id="IPR036097">
    <property type="entry name" value="HisK_dim/P_sf"/>
</dbReference>
<dbReference type="SUPFAM" id="SSF52172">
    <property type="entry name" value="CheY-like"/>
    <property type="match status" value="1"/>
</dbReference>
<feature type="domain" description="Response regulatory" evidence="8">
    <location>
        <begin position="5"/>
        <end position="129"/>
    </location>
</feature>
<dbReference type="InterPro" id="IPR018490">
    <property type="entry name" value="cNMP-bd_dom_sf"/>
</dbReference>
<dbReference type="Pfam" id="PF00072">
    <property type="entry name" value="Response_reg"/>
    <property type="match status" value="1"/>
</dbReference>
<evidence type="ECO:0000256" key="2">
    <source>
        <dbReference type="ARBA" id="ARBA00012438"/>
    </source>
</evidence>
<name>A0ABX4G109_9GAMM</name>
<comment type="catalytic activity">
    <reaction evidence="1">
        <text>ATP + protein L-histidine = ADP + protein N-phospho-L-histidine.</text>
        <dbReference type="EC" id="2.7.13.3"/>
    </reaction>
</comment>
<dbReference type="PROSITE" id="PS50042">
    <property type="entry name" value="CNMP_BINDING_3"/>
    <property type="match status" value="1"/>
</dbReference>
<evidence type="ECO:0000256" key="1">
    <source>
        <dbReference type="ARBA" id="ARBA00000085"/>
    </source>
</evidence>
<reference evidence="9 10" key="1">
    <citation type="journal article" date="2016" name="Antonie Van Leeuwenhoek">
        <title>Photobacterium sanguinicancri sp. nov. isolated from marine animals.</title>
        <authorList>
            <person name="Gomez-Gil B."/>
            <person name="Roque A."/>
            <person name="Rotllant G."/>
            <person name="Romalde J.L."/>
            <person name="Doce A."/>
            <person name="Eggermont M."/>
            <person name="Defoirdt T."/>
        </authorList>
    </citation>
    <scope>NUCLEOTIDE SEQUENCE [LARGE SCALE GENOMIC DNA]</scope>
    <source>
        <strain evidence="9 10">CAIM 1827</strain>
    </source>
</reference>
<accession>A0ABX4G109</accession>
<comment type="caution">
    <text evidence="9">The sequence shown here is derived from an EMBL/GenBank/DDBJ whole genome shotgun (WGS) entry which is preliminary data.</text>
</comment>
<evidence type="ECO:0000256" key="3">
    <source>
        <dbReference type="ARBA" id="ARBA00022553"/>
    </source>
</evidence>
<dbReference type="InterPro" id="IPR014710">
    <property type="entry name" value="RmlC-like_jellyroll"/>
</dbReference>
<evidence type="ECO:0000259" key="7">
    <source>
        <dbReference type="PROSITE" id="PS50109"/>
    </source>
</evidence>
<evidence type="ECO:0000259" key="8">
    <source>
        <dbReference type="PROSITE" id="PS50110"/>
    </source>
</evidence>
<dbReference type="EMBL" id="NOIF01000042">
    <property type="protein sequence ID" value="OZS44285.1"/>
    <property type="molecule type" value="Genomic_DNA"/>
</dbReference>